<proteinExistence type="predicted"/>
<keyword evidence="1" id="KW-0597">Phosphoprotein</keyword>
<dbReference type="InterPro" id="IPR008984">
    <property type="entry name" value="SMAD_FHA_dom_sf"/>
</dbReference>
<dbReference type="Proteomes" id="UP000718630">
    <property type="component" value="Unassembled WGS sequence"/>
</dbReference>
<reference evidence="3" key="1">
    <citation type="submission" date="2020-04" db="EMBL/GenBank/DDBJ databases">
        <title>Deep metagenomics examines the oral microbiome during advanced dental caries in children, revealing novel taxa and co-occurrences with host molecules.</title>
        <authorList>
            <person name="Baker J.L."/>
            <person name="Morton J.T."/>
            <person name="Dinis M."/>
            <person name="Alvarez R."/>
            <person name="Tran N.C."/>
            <person name="Knight R."/>
            <person name="Edlund A."/>
        </authorList>
    </citation>
    <scope>NUCLEOTIDE SEQUENCE</scope>
    <source>
        <strain evidence="3">JCVI_32_bin.64</strain>
    </source>
</reference>
<accession>A0A929QY47</accession>
<dbReference type="CDD" id="cd00060">
    <property type="entry name" value="FHA"/>
    <property type="match status" value="1"/>
</dbReference>
<dbReference type="InterPro" id="IPR032030">
    <property type="entry name" value="YscD_cytoplasmic_dom"/>
</dbReference>
<feature type="non-terminal residue" evidence="3">
    <location>
        <position position="203"/>
    </location>
</feature>
<dbReference type="SMART" id="SM00240">
    <property type="entry name" value="FHA"/>
    <property type="match status" value="1"/>
</dbReference>
<gene>
    <name evidence="3" type="ORF">HXK03_01075</name>
</gene>
<dbReference type="SUPFAM" id="SSF49879">
    <property type="entry name" value="SMAD/FHA domain"/>
    <property type="match status" value="1"/>
</dbReference>
<organism evidence="3 4">
    <name type="scientific">Schaalia georgiae</name>
    <dbReference type="NCBI Taxonomy" id="52768"/>
    <lineage>
        <taxon>Bacteria</taxon>
        <taxon>Bacillati</taxon>
        <taxon>Actinomycetota</taxon>
        <taxon>Actinomycetes</taxon>
        <taxon>Actinomycetales</taxon>
        <taxon>Actinomycetaceae</taxon>
        <taxon>Schaalia</taxon>
    </lineage>
</organism>
<dbReference type="Pfam" id="PF16697">
    <property type="entry name" value="Yop-YscD_cpl"/>
    <property type="match status" value="1"/>
</dbReference>
<dbReference type="PROSITE" id="PS50006">
    <property type="entry name" value="FHA_DOMAIN"/>
    <property type="match status" value="1"/>
</dbReference>
<comment type="caution">
    <text evidence="3">The sequence shown here is derived from an EMBL/GenBank/DDBJ whole genome shotgun (WGS) entry which is preliminary data.</text>
</comment>
<evidence type="ECO:0000313" key="3">
    <source>
        <dbReference type="EMBL" id="MBF0939457.1"/>
    </source>
</evidence>
<evidence type="ECO:0000259" key="2">
    <source>
        <dbReference type="PROSITE" id="PS50006"/>
    </source>
</evidence>
<evidence type="ECO:0000256" key="1">
    <source>
        <dbReference type="ARBA" id="ARBA00022553"/>
    </source>
</evidence>
<sequence length="203" mass="20732">MRFKFELSANGGTVPILVTTEATATVADLAGAIESGRTGIPVPEHSPLAVEIIDGAGARLRALPPASLLLDTPLHSGHRIRLIPGEGAEGRGPDGGARLRVVCGPDSGKSFPLHPGPNILGRSAECDIALTDREVSRRHARITIGPGARIDDLGSANGITIDGERLDSADLSGRTPVQAGATVFVVDTPNQPGGPGGPGIPFN</sequence>
<name>A0A929QY47_9ACTO</name>
<dbReference type="AlphaFoldDB" id="A0A929QY47"/>
<dbReference type="InterPro" id="IPR000253">
    <property type="entry name" value="FHA_dom"/>
</dbReference>
<protein>
    <submittedName>
        <fullName evidence="3">FHA domain-containing protein</fullName>
    </submittedName>
</protein>
<dbReference type="EMBL" id="JABZFZ010000027">
    <property type="protein sequence ID" value="MBF0939457.1"/>
    <property type="molecule type" value="Genomic_DNA"/>
</dbReference>
<dbReference type="Gene3D" id="2.60.200.20">
    <property type="match status" value="1"/>
</dbReference>
<feature type="domain" description="FHA" evidence="2">
    <location>
        <begin position="118"/>
        <end position="166"/>
    </location>
</feature>
<evidence type="ECO:0000313" key="4">
    <source>
        <dbReference type="Proteomes" id="UP000718630"/>
    </source>
</evidence>